<keyword evidence="4" id="KW-0106">Calcium</keyword>
<comment type="similarity">
    <text evidence="1">Belongs to the sulfatase family.</text>
</comment>
<dbReference type="PROSITE" id="PS00523">
    <property type="entry name" value="SULFATASE_1"/>
    <property type="match status" value="1"/>
</dbReference>
<keyword evidence="2" id="KW-0479">Metal-binding</keyword>
<dbReference type="PANTHER" id="PTHR42693:SF43">
    <property type="entry name" value="BLL2667 PROTEIN"/>
    <property type="match status" value="1"/>
</dbReference>
<dbReference type="InterPro" id="IPR024607">
    <property type="entry name" value="Sulfatase_CS"/>
</dbReference>
<keyword evidence="7" id="KW-1185">Reference proteome</keyword>
<dbReference type="PANTHER" id="PTHR42693">
    <property type="entry name" value="ARYLSULFATASE FAMILY MEMBER"/>
    <property type="match status" value="1"/>
</dbReference>
<dbReference type="SUPFAM" id="SSF53649">
    <property type="entry name" value="Alkaline phosphatase-like"/>
    <property type="match status" value="1"/>
</dbReference>
<dbReference type="Pfam" id="PF00884">
    <property type="entry name" value="Sulfatase"/>
    <property type="match status" value="1"/>
</dbReference>
<accession>A0ABS3CIR1</accession>
<evidence type="ECO:0000259" key="5">
    <source>
        <dbReference type="Pfam" id="PF00884"/>
    </source>
</evidence>
<keyword evidence="3" id="KW-0378">Hydrolase</keyword>
<evidence type="ECO:0000313" key="7">
    <source>
        <dbReference type="Proteomes" id="UP000664480"/>
    </source>
</evidence>
<name>A0ABS3CIR1_9BACT</name>
<gene>
    <name evidence="6" type="ORF">J0A69_16200</name>
</gene>
<sequence length="786" mass="87656">MKTTLVLILFLVFGFGVTIAQEILPFKPTPTASIAGRTIDESIYRNRNNISHLPENAPNILIILLDDTGPGLPDTYGGEVHTPTFTKLSQEGISYNRFHSTAMCSPTRAALLTGRNHTRIGNGQITELANDWDGFSGLIPKTSATVAEVLKNYGYSTAAFGKWHNTPGGQTTQAGPFDYWPVGYGFEYFYGFLAGETSQYEPTLIKNTTYVHPPKSPEEGYSLSEDLADNAIEWIRTHQAIYPEKPFLIYWAPGASHGPHQVPKKWSDKYKGKFDDGWDAYRYRVFERQKETGWIPDNTELTPRPEGLDAWSDIPENEKPFQRKLMEVFAGFTEQADYEAGRIIEELESLEIRENTLIFYIWGDNGSSSEGIKGSISEALTQNQIPSTVADHIRTANELGGLEILGTPKTDNMYHAGWAWAGSTPFKGTKLLGAYFGGTRQPLVVSWPEKIKPDNQIRTQFHHVNDVVPTIYDVLKIQHPLMVNGFQQIPFDGTSMAYSFNDADSPGQKHTQFFDIMGSRGIYHDGWFAATFGPRVPWMTITPGLAEWTPDKDNWELYNLEEDFSQANDLAQSYPEKLRAMKEQFLVESAKNNNLPIGGGLYLALHPDSLASNPATEFNYPGNFTRLPEIAAPKLGTIPNRITIDVDVPQKANGVLLALGGFSGGLSCYVVDGILHYEYNMMEIQRTIIKGKTKLPTGDNKIVIELGTERRDDYAFLNTGKVEIEVNGKPYSSGVVPTLVNLSFTFNECLDIGTDLGSPISDVYYDKAPFSFNGQIKSVNVHYTKQ</sequence>
<proteinExistence type="inferred from homology"/>
<organism evidence="6 7">
    <name type="scientific">Algoriphagus pacificus</name>
    <dbReference type="NCBI Taxonomy" id="2811234"/>
    <lineage>
        <taxon>Bacteria</taxon>
        <taxon>Pseudomonadati</taxon>
        <taxon>Bacteroidota</taxon>
        <taxon>Cytophagia</taxon>
        <taxon>Cytophagales</taxon>
        <taxon>Cyclobacteriaceae</taxon>
        <taxon>Algoriphagus</taxon>
    </lineage>
</organism>
<protein>
    <submittedName>
        <fullName evidence="6">Arylsulfatase</fullName>
    </submittedName>
</protein>
<dbReference type="EMBL" id="JAFKCU010000003">
    <property type="protein sequence ID" value="MBN7816988.1"/>
    <property type="molecule type" value="Genomic_DNA"/>
</dbReference>
<dbReference type="Gene3D" id="3.30.1120.10">
    <property type="match status" value="1"/>
</dbReference>
<dbReference type="Proteomes" id="UP000664480">
    <property type="component" value="Unassembled WGS sequence"/>
</dbReference>
<dbReference type="InterPro" id="IPR017850">
    <property type="entry name" value="Alkaline_phosphatase_core_sf"/>
</dbReference>
<reference evidence="6 7" key="1">
    <citation type="submission" date="2021-03" db="EMBL/GenBank/DDBJ databases">
        <title>novel species isolated from a fishpond in China.</title>
        <authorList>
            <person name="Lu H."/>
            <person name="Cai Z."/>
        </authorList>
    </citation>
    <scope>NUCLEOTIDE SEQUENCE [LARGE SCALE GENOMIC DNA]</scope>
    <source>
        <strain evidence="6 7">YJ13C</strain>
    </source>
</reference>
<dbReference type="Gene3D" id="3.40.720.10">
    <property type="entry name" value="Alkaline Phosphatase, subunit A"/>
    <property type="match status" value="1"/>
</dbReference>
<dbReference type="CDD" id="cd16025">
    <property type="entry name" value="PAS_like"/>
    <property type="match status" value="1"/>
</dbReference>
<feature type="domain" description="Sulfatase N-terminal" evidence="5">
    <location>
        <begin position="58"/>
        <end position="476"/>
    </location>
</feature>
<evidence type="ECO:0000313" key="6">
    <source>
        <dbReference type="EMBL" id="MBN7816988.1"/>
    </source>
</evidence>
<dbReference type="InterPro" id="IPR050738">
    <property type="entry name" value="Sulfatase"/>
</dbReference>
<comment type="caution">
    <text evidence="6">The sequence shown here is derived from an EMBL/GenBank/DDBJ whole genome shotgun (WGS) entry which is preliminary data.</text>
</comment>
<evidence type="ECO:0000256" key="4">
    <source>
        <dbReference type="ARBA" id="ARBA00022837"/>
    </source>
</evidence>
<evidence type="ECO:0000256" key="3">
    <source>
        <dbReference type="ARBA" id="ARBA00022801"/>
    </source>
</evidence>
<evidence type="ECO:0000256" key="1">
    <source>
        <dbReference type="ARBA" id="ARBA00008779"/>
    </source>
</evidence>
<dbReference type="RefSeq" id="WP_206587637.1">
    <property type="nucleotide sequence ID" value="NZ_JAFKCU010000003.1"/>
</dbReference>
<evidence type="ECO:0000256" key="2">
    <source>
        <dbReference type="ARBA" id="ARBA00022723"/>
    </source>
</evidence>
<dbReference type="InterPro" id="IPR000917">
    <property type="entry name" value="Sulfatase_N"/>
</dbReference>